<keyword evidence="1" id="KW-0614">Plasmid</keyword>
<name>B8F1C5_BORGR</name>
<dbReference type="AlphaFoldDB" id="B8F1C5"/>
<dbReference type="EMBL" id="CP001306">
    <property type="protein sequence ID" value="ACL34675.1"/>
    <property type="molecule type" value="Genomic_DNA"/>
</dbReference>
<proteinExistence type="predicted"/>
<evidence type="ECO:0000313" key="2">
    <source>
        <dbReference type="Proteomes" id="UP000006103"/>
    </source>
</evidence>
<protein>
    <submittedName>
        <fullName evidence="1">Minus strand repeat motif-containing protein</fullName>
    </submittedName>
</protein>
<evidence type="ECO:0000313" key="1">
    <source>
        <dbReference type="EMBL" id="ACL34675.1"/>
    </source>
</evidence>
<sequence>MSILVFKFFSTKSILTASSLFTKSILETRFSNFIPNYFSKFSKSLHVSSL</sequence>
<reference evidence="1 2" key="1">
    <citation type="journal article" date="2011" name="J. Bacteriol.">
        <title>Whole-genome sequences of two Borrelia afzelii and two Borrelia garinii Lyme disease agent isolates.</title>
        <authorList>
            <person name="Casjens S.R."/>
            <person name="Mongodin E.F."/>
            <person name="Qiu W.-G."/>
            <person name="Dunn J.J."/>
            <person name="Luft B.J."/>
            <person name="Fraser-Liggett C.M."/>
            <person name="Schutzer S.E."/>
        </authorList>
    </citation>
    <scope>NUCLEOTIDE SEQUENCE [LARGE SCALE GENOMIC DNA]</scope>
    <source>
        <strain evidence="1 2">PBr</strain>
    </source>
</reference>
<organism evidence="1 2">
    <name type="scientific">Borreliella garinii PBr</name>
    <dbReference type="NCBI Taxonomy" id="498743"/>
    <lineage>
        <taxon>Bacteria</taxon>
        <taxon>Pseudomonadati</taxon>
        <taxon>Spirochaetota</taxon>
        <taxon>Spirochaetia</taxon>
        <taxon>Spirochaetales</taxon>
        <taxon>Borreliaceae</taxon>
        <taxon>Borreliella</taxon>
    </lineage>
</organism>
<geneLocation type="plasmid" evidence="1 2">
    <name>PBr_cp32-10</name>
</geneLocation>
<dbReference type="Proteomes" id="UP000006103">
    <property type="component" value="Plasmid PBr_cp32-10"/>
</dbReference>
<keyword evidence="2" id="KW-1185">Reference proteome</keyword>
<accession>B8F1C5</accession>
<gene>
    <name evidence="1" type="ORF">BGAPBR_Q0047</name>
</gene>